<evidence type="ECO:0000313" key="2">
    <source>
        <dbReference type="EMBL" id="MBP2705090.1"/>
    </source>
</evidence>
<dbReference type="InterPro" id="IPR036567">
    <property type="entry name" value="RHF-like"/>
</dbReference>
<dbReference type="InterPro" id="IPR038416">
    <property type="entry name" value="Ribosom_S30AE_C_sf"/>
</dbReference>
<name>A0A940WPD5_9ACTN</name>
<evidence type="ECO:0000313" key="3">
    <source>
        <dbReference type="Proteomes" id="UP000674234"/>
    </source>
</evidence>
<dbReference type="Gene3D" id="3.30.505.50">
    <property type="entry name" value="Sigma 54 modulation/S30EA ribosomal protein, C-terminal domain"/>
    <property type="match status" value="2"/>
</dbReference>
<feature type="domain" description="Sigma 54 modulation/S30EA ribosomal protein C-terminal" evidence="1">
    <location>
        <begin position="217"/>
        <end position="262"/>
    </location>
</feature>
<reference evidence="2" key="1">
    <citation type="submission" date="2021-02" db="EMBL/GenBank/DDBJ databases">
        <title>Draft genome sequence of Microbispora sp. RL4-1S isolated from rice leaves in Thailand.</title>
        <authorList>
            <person name="Muangham S."/>
            <person name="Duangmal K."/>
        </authorList>
    </citation>
    <scope>NUCLEOTIDE SEQUENCE</scope>
    <source>
        <strain evidence="2">RL4-1S</strain>
    </source>
</reference>
<feature type="domain" description="Sigma 54 modulation/S30EA ribosomal protein C-terminal" evidence="1">
    <location>
        <begin position="142"/>
        <end position="192"/>
    </location>
</feature>
<sequence>MSPHTANALDPADVQVEIRGPVPSDAADEARERVAAVTSFAHVPVLYARVKLNVSADPAVALRCTAQANIDVNGRIIRGQAVGEHMSQAVHLLVDRLRVRLRRSSRDWEALRGRLPAQVEQEWRGASPPRRPLPCFPRPAGERQIVRHKAYELGWATPDEAAFDMEQLDYDFHLFREVGTGEDSVIYRAGDGYRLAQVTPRPDRLGPVSVPLTVSPVPAPAHTVAEATERLETSDLPFVFFADARTGRGAVVYHRYDGHYGLITPSD</sequence>
<dbReference type="EMBL" id="JAFCNB010000007">
    <property type="protein sequence ID" value="MBP2705090.1"/>
    <property type="molecule type" value="Genomic_DNA"/>
</dbReference>
<keyword evidence="3" id="KW-1185">Reference proteome</keyword>
<dbReference type="PANTHER" id="PTHR33231">
    <property type="entry name" value="30S RIBOSOMAL PROTEIN"/>
    <property type="match status" value="1"/>
</dbReference>
<gene>
    <name evidence="2" type="ORF">JOL79_14840</name>
</gene>
<dbReference type="Proteomes" id="UP000674234">
    <property type="component" value="Unassembled WGS sequence"/>
</dbReference>
<dbReference type="AlphaFoldDB" id="A0A940WPD5"/>
<dbReference type="GO" id="GO:0045900">
    <property type="term" value="P:negative regulation of translational elongation"/>
    <property type="evidence" value="ECO:0007669"/>
    <property type="project" value="TreeGrafter"/>
</dbReference>
<accession>A0A940WPD5</accession>
<proteinExistence type="predicted"/>
<dbReference type="GO" id="GO:0022627">
    <property type="term" value="C:cytosolic small ribosomal subunit"/>
    <property type="evidence" value="ECO:0007669"/>
    <property type="project" value="TreeGrafter"/>
</dbReference>
<dbReference type="Pfam" id="PF16321">
    <property type="entry name" value="Ribosom_S30AE_C"/>
    <property type="match status" value="2"/>
</dbReference>
<dbReference type="SUPFAM" id="SSF69754">
    <property type="entry name" value="Ribosome binding protein Y (YfiA homologue)"/>
    <property type="match status" value="1"/>
</dbReference>
<dbReference type="GO" id="GO:0043024">
    <property type="term" value="F:ribosomal small subunit binding"/>
    <property type="evidence" value="ECO:0007669"/>
    <property type="project" value="TreeGrafter"/>
</dbReference>
<protein>
    <submittedName>
        <fullName evidence="2">Sigma 54 modulation/S30EA ribosomal C-terminal domain-containing protein</fullName>
    </submittedName>
</protein>
<dbReference type="InterPro" id="IPR050574">
    <property type="entry name" value="HPF/YfiA_ribosome-assoc"/>
</dbReference>
<organism evidence="2 3">
    <name type="scientific">Microbispora oryzae</name>
    <dbReference type="NCBI Taxonomy" id="2806554"/>
    <lineage>
        <taxon>Bacteria</taxon>
        <taxon>Bacillati</taxon>
        <taxon>Actinomycetota</taxon>
        <taxon>Actinomycetes</taxon>
        <taxon>Streptosporangiales</taxon>
        <taxon>Streptosporangiaceae</taxon>
        <taxon>Microbispora</taxon>
    </lineage>
</organism>
<dbReference type="InterPro" id="IPR032528">
    <property type="entry name" value="Ribosom_S30AE_C"/>
</dbReference>
<dbReference type="PANTHER" id="PTHR33231:SF1">
    <property type="entry name" value="30S RIBOSOMAL PROTEIN"/>
    <property type="match status" value="1"/>
</dbReference>
<evidence type="ECO:0000259" key="1">
    <source>
        <dbReference type="Pfam" id="PF16321"/>
    </source>
</evidence>
<dbReference type="RefSeq" id="WP_210156391.1">
    <property type="nucleotide sequence ID" value="NZ_JAFCNB010000007.1"/>
</dbReference>
<comment type="caution">
    <text evidence="2">The sequence shown here is derived from an EMBL/GenBank/DDBJ whole genome shotgun (WGS) entry which is preliminary data.</text>
</comment>